<keyword evidence="1" id="KW-0812">Transmembrane</keyword>
<sequence>MKRGVVMRGLRFGLAVGGFCALGWSTVGAACVTVAWVLGHRHGVPSTLVSGVVLVAGSLFVGAALGLLLGTALALAPDRLTSHGLLRRVLTGLVAGTLFLGEVAVSVEGGVLPVLLMLVGVPVVGAAAAACSGDIVGRSRRHAWLRPRPLPLPQAGAPELAGRGRLRAVMELLWN</sequence>
<feature type="transmembrane region" description="Helical" evidence="1">
    <location>
        <begin position="85"/>
        <end position="105"/>
    </location>
</feature>
<evidence type="ECO:0000313" key="3">
    <source>
        <dbReference type="Proteomes" id="UP001221150"/>
    </source>
</evidence>
<proteinExistence type="predicted"/>
<evidence type="ECO:0000313" key="2">
    <source>
        <dbReference type="EMBL" id="MDF3297497.1"/>
    </source>
</evidence>
<reference evidence="2 3" key="1">
    <citation type="submission" date="2023-03" db="EMBL/GenBank/DDBJ databases">
        <title>Draft genome sequence of Streptomyces sp. K1PA1 isolated from peat swamp forest in Thailand.</title>
        <authorList>
            <person name="Klaysubun C."/>
            <person name="Duangmal K."/>
        </authorList>
    </citation>
    <scope>NUCLEOTIDE SEQUENCE [LARGE SCALE GENOMIC DNA]</scope>
    <source>
        <strain evidence="2 3">K1PA1</strain>
    </source>
</reference>
<dbReference type="RefSeq" id="WP_276107025.1">
    <property type="nucleotide sequence ID" value="NZ_JARJBB010000001.1"/>
</dbReference>
<keyword evidence="1" id="KW-1133">Transmembrane helix</keyword>
<keyword evidence="3" id="KW-1185">Reference proteome</keyword>
<feature type="transmembrane region" description="Helical" evidence="1">
    <location>
        <begin position="111"/>
        <end position="136"/>
    </location>
</feature>
<dbReference type="Proteomes" id="UP001221150">
    <property type="component" value="Unassembled WGS sequence"/>
</dbReference>
<keyword evidence="1" id="KW-0472">Membrane</keyword>
<evidence type="ECO:0000256" key="1">
    <source>
        <dbReference type="SAM" id="Phobius"/>
    </source>
</evidence>
<feature type="transmembrane region" description="Helical" evidence="1">
    <location>
        <begin position="48"/>
        <end position="73"/>
    </location>
</feature>
<protein>
    <submittedName>
        <fullName evidence="2">Uncharacterized protein</fullName>
    </submittedName>
</protein>
<feature type="transmembrane region" description="Helical" evidence="1">
    <location>
        <begin position="12"/>
        <end position="36"/>
    </location>
</feature>
<organism evidence="2 3">
    <name type="scientific">Streptomyces tropicalis</name>
    <dbReference type="NCBI Taxonomy" id="3034234"/>
    <lineage>
        <taxon>Bacteria</taxon>
        <taxon>Bacillati</taxon>
        <taxon>Actinomycetota</taxon>
        <taxon>Actinomycetes</taxon>
        <taxon>Kitasatosporales</taxon>
        <taxon>Streptomycetaceae</taxon>
        <taxon>Streptomyces</taxon>
    </lineage>
</organism>
<dbReference type="EMBL" id="JARJBB010000001">
    <property type="protein sequence ID" value="MDF3297497.1"/>
    <property type="molecule type" value="Genomic_DNA"/>
</dbReference>
<dbReference type="PROSITE" id="PS51257">
    <property type="entry name" value="PROKAR_LIPOPROTEIN"/>
    <property type="match status" value="1"/>
</dbReference>
<name>A0ABT5ZYQ1_9ACTN</name>
<comment type="caution">
    <text evidence="2">The sequence shown here is derived from an EMBL/GenBank/DDBJ whole genome shotgun (WGS) entry which is preliminary data.</text>
</comment>
<gene>
    <name evidence="2" type="ORF">P3H78_02420</name>
</gene>
<accession>A0ABT5ZYQ1</accession>